<dbReference type="AlphaFoldDB" id="A0A5H7IU97"/>
<feature type="domain" description="TreTu toxin C-terminal" evidence="1">
    <location>
        <begin position="62"/>
        <end position="159"/>
    </location>
</feature>
<sequence>MHFRGQYANEESGLYYNRFRYYDSEAVQYLTPDPIGLRGGINNYAYVPDPLKYVDPLGLESVTVGRWMEPDEYQQMIDTGKVVQSSTGTTHVAYPADINAFGKQAKNGAFYVEFDVPRESLVPTNEGWAKIVGPDSLEGRLAKRKGLPVPEIPDATNIKLKGQKINGAILDIC</sequence>
<proteinExistence type="predicted"/>
<dbReference type="Pfam" id="PF24691">
    <property type="entry name" value="TreTu_C"/>
    <property type="match status" value="1"/>
</dbReference>
<comment type="caution">
    <text evidence="2">The sequence shown here is derived from an EMBL/GenBank/DDBJ whole genome shotgun (WGS) entry which is preliminary data.</text>
</comment>
<organism evidence="2">
    <name type="scientific">Salmonella enterica subsp. enterica serovar Mapo</name>
    <dbReference type="NCBI Taxonomy" id="2564752"/>
    <lineage>
        <taxon>Bacteria</taxon>
        <taxon>Pseudomonadati</taxon>
        <taxon>Pseudomonadota</taxon>
        <taxon>Gammaproteobacteria</taxon>
        <taxon>Enterobacterales</taxon>
        <taxon>Enterobacteriaceae</taxon>
        <taxon>Salmonella</taxon>
    </lineage>
</organism>
<evidence type="ECO:0000259" key="1">
    <source>
        <dbReference type="Pfam" id="PF24691"/>
    </source>
</evidence>
<dbReference type="EMBL" id="AAIETE010000041">
    <property type="protein sequence ID" value="ECD4529572.1"/>
    <property type="molecule type" value="Genomic_DNA"/>
</dbReference>
<dbReference type="PANTHER" id="PTHR32305:SF15">
    <property type="entry name" value="PROTEIN RHSA-RELATED"/>
    <property type="match status" value="1"/>
</dbReference>
<dbReference type="NCBIfam" id="TIGR03696">
    <property type="entry name" value="Rhs_assc_core"/>
    <property type="match status" value="1"/>
</dbReference>
<gene>
    <name evidence="2" type="ORF">E0940_22585</name>
</gene>
<protein>
    <submittedName>
        <fullName evidence="2">RHS repeat-associated core domain-containing protein</fullName>
    </submittedName>
</protein>
<evidence type="ECO:0000313" key="2">
    <source>
        <dbReference type="EMBL" id="ECD4529572.1"/>
    </source>
</evidence>
<dbReference type="InterPro" id="IPR057938">
    <property type="entry name" value="TreTu_C"/>
</dbReference>
<reference evidence="2" key="1">
    <citation type="submission" date="2019-03" db="EMBL/GenBank/DDBJ databases">
        <authorList>
            <person name="Ashton P.M."/>
            <person name="Dallman T."/>
            <person name="Nair S."/>
            <person name="De Pinna E."/>
            <person name="Peters T."/>
            <person name="Grant K."/>
        </authorList>
    </citation>
    <scope>NUCLEOTIDE SEQUENCE</scope>
    <source>
        <strain evidence="2">266927</strain>
    </source>
</reference>
<dbReference type="Gene3D" id="2.180.10.10">
    <property type="entry name" value="RHS repeat-associated core"/>
    <property type="match status" value="1"/>
</dbReference>
<dbReference type="InterPro" id="IPR050708">
    <property type="entry name" value="T6SS_VgrG/RHS"/>
</dbReference>
<dbReference type="PRINTS" id="PR00394">
    <property type="entry name" value="RHSPROTEIN"/>
</dbReference>
<accession>A0A5H7IU97</accession>
<dbReference type="InterPro" id="IPR022385">
    <property type="entry name" value="Rhs_assc_core"/>
</dbReference>
<dbReference type="PANTHER" id="PTHR32305">
    <property type="match status" value="1"/>
</dbReference>
<name>A0A5H7IU97_SALET</name>